<dbReference type="PANTHER" id="PTHR37016:SF3">
    <property type="entry name" value="NEUTRAL PROTEASE 2-RELATED"/>
    <property type="match status" value="1"/>
</dbReference>
<dbReference type="CDD" id="cd11306">
    <property type="entry name" value="M35_peptidyl-Lys"/>
    <property type="match status" value="1"/>
</dbReference>
<feature type="region of interest" description="Disordered" evidence="8">
    <location>
        <begin position="345"/>
        <end position="368"/>
    </location>
</feature>
<dbReference type="Proteomes" id="UP000315369">
    <property type="component" value="Unassembled WGS sequence"/>
</dbReference>
<proteinExistence type="inferred from homology"/>
<dbReference type="PANTHER" id="PTHR37016">
    <property type="match status" value="1"/>
</dbReference>
<evidence type="ECO:0000256" key="8">
    <source>
        <dbReference type="SAM" id="MobiDB-lite"/>
    </source>
</evidence>
<comment type="similarity">
    <text evidence="2">Belongs to the peptidase M35 family.</text>
</comment>
<keyword evidence="11" id="KW-1185">Reference proteome</keyword>
<keyword evidence="4" id="KW-0479">Metal-binding</keyword>
<keyword evidence="7" id="KW-0482">Metalloprotease</keyword>
<evidence type="ECO:0000313" key="10">
    <source>
        <dbReference type="EMBL" id="TQF11136.1"/>
    </source>
</evidence>
<evidence type="ECO:0000256" key="1">
    <source>
        <dbReference type="ARBA" id="ARBA00001947"/>
    </source>
</evidence>
<dbReference type="Gene3D" id="3.40.390.10">
    <property type="entry name" value="Collagenase (Catalytic Domain)"/>
    <property type="match status" value="1"/>
</dbReference>
<evidence type="ECO:0000256" key="3">
    <source>
        <dbReference type="ARBA" id="ARBA00022670"/>
    </source>
</evidence>
<keyword evidence="5" id="KW-0378">Hydrolase</keyword>
<evidence type="ECO:0000256" key="7">
    <source>
        <dbReference type="ARBA" id="ARBA00023049"/>
    </source>
</evidence>
<evidence type="ECO:0000256" key="5">
    <source>
        <dbReference type="ARBA" id="ARBA00022801"/>
    </source>
</evidence>
<dbReference type="OrthoDB" id="7649992at2"/>
<dbReference type="GO" id="GO:0046872">
    <property type="term" value="F:metal ion binding"/>
    <property type="evidence" value="ECO:0007669"/>
    <property type="project" value="UniProtKB-KW"/>
</dbReference>
<sequence length="368" mass="39762">MSFSSGGRLNWWMGAVISASLLGACGSPEERAVEVPVEAETARDAVAGDVAVKLSTPRQSLAAREGVSVTVTLTNVSKDTVRLLKWHTPTEGLKEDLFAITVDGAAVEYQGRHYKWATPVESDFLRMAAGESVSYTVDLGETYDFSRTGNYSLRYDSDAHDSTVGNEGISQLRSDSLNLFVEGRPFVDVGADQDGTVSSMALSTANCTAARTTQVTTAFANAKTMSTNSINYLVNGVPPYLRYTTWFGTYSAANKTIVQNHFNAILSGFNNQSVIVDCGCTDSAYAYVYKNRPYRIYVCNAFWPAPATGTDSKAGTLIHEISHFTVVADTDDHAYGQSACKNLANSSPTNARDNADSHEYFAENTPAQ</sequence>
<organism evidence="10 11">
    <name type="scientific">Myxococcus llanfairpwllgwyngyllgogerychwyrndrobwllllantysiliogogogochensis</name>
    <dbReference type="NCBI Taxonomy" id="2590453"/>
    <lineage>
        <taxon>Bacteria</taxon>
        <taxon>Pseudomonadati</taxon>
        <taxon>Myxococcota</taxon>
        <taxon>Myxococcia</taxon>
        <taxon>Myxococcales</taxon>
        <taxon>Cystobacterineae</taxon>
        <taxon>Myxococcaceae</taxon>
        <taxon>Myxococcus</taxon>
    </lineage>
</organism>
<dbReference type="GO" id="GO:0006508">
    <property type="term" value="P:proteolysis"/>
    <property type="evidence" value="ECO:0007669"/>
    <property type="project" value="UniProtKB-KW"/>
</dbReference>
<keyword evidence="6" id="KW-0862">Zinc</keyword>
<comment type="caution">
    <text evidence="10">The sequence shown here is derived from an EMBL/GenBank/DDBJ whole genome shotgun (WGS) entry which is preliminary data.</text>
</comment>
<evidence type="ECO:0000256" key="6">
    <source>
        <dbReference type="ARBA" id="ARBA00022833"/>
    </source>
</evidence>
<protein>
    <submittedName>
        <fullName evidence="10">Peptidase M35</fullName>
    </submittedName>
</protein>
<dbReference type="SUPFAM" id="SSF55486">
    <property type="entry name" value="Metalloproteases ('zincins'), catalytic domain"/>
    <property type="match status" value="1"/>
</dbReference>
<reference evidence="10 11" key="1">
    <citation type="submission" date="2019-06" db="EMBL/GenBank/DDBJ databases">
        <authorList>
            <person name="Livingstone P."/>
            <person name="Whitworth D."/>
        </authorList>
    </citation>
    <scope>NUCLEOTIDE SEQUENCE [LARGE SCALE GENOMIC DNA]</scope>
    <source>
        <strain evidence="10 11">AM401</strain>
    </source>
</reference>
<keyword evidence="3" id="KW-0645">Protease</keyword>
<dbReference type="AlphaFoldDB" id="A0A540WQ61"/>
<dbReference type="InterPro" id="IPR029463">
    <property type="entry name" value="Lys_MEP"/>
</dbReference>
<feature type="domain" description="Lysine-specific metallo-endopeptidase" evidence="9">
    <location>
        <begin position="231"/>
        <end position="363"/>
    </location>
</feature>
<evidence type="ECO:0000313" key="11">
    <source>
        <dbReference type="Proteomes" id="UP000315369"/>
    </source>
</evidence>
<dbReference type="RefSeq" id="WP_141647102.1">
    <property type="nucleotide sequence ID" value="NZ_VIFM01000208.1"/>
</dbReference>
<dbReference type="InterPro" id="IPR050414">
    <property type="entry name" value="Fungal_M35_metalloproteases"/>
</dbReference>
<evidence type="ECO:0000256" key="2">
    <source>
        <dbReference type="ARBA" id="ARBA00010279"/>
    </source>
</evidence>
<comment type="cofactor">
    <cofactor evidence="1">
        <name>Zn(2+)</name>
        <dbReference type="ChEBI" id="CHEBI:29105"/>
    </cofactor>
</comment>
<dbReference type="SMART" id="SM01351">
    <property type="entry name" value="Aspzincin_M35"/>
    <property type="match status" value="1"/>
</dbReference>
<gene>
    <name evidence="10" type="ORF">FJV41_35825</name>
</gene>
<dbReference type="Gene3D" id="2.60.40.2970">
    <property type="match status" value="1"/>
</dbReference>
<name>A0A540WQ61_9BACT</name>
<dbReference type="EMBL" id="VIFM01000208">
    <property type="protein sequence ID" value="TQF11136.1"/>
    <property type="molecule type" value="Genomic_DNA"/>
</dbReference>
<dbReference type="InterPro" id="IPR024079">
    <property type="entry name" value="MetalloPept_cat_dom_sf"/>
</dbReference>
<dbReference type="InterPro" id="IPR034115">
    <property type="entry name" value="M35_peptidyl-Lys"/>
</dbReference>
<dbReference type="Pfam" id="PF14521">
    <property type="entry name" value="Aspzincin_M35"/>
    <property type="match status" value="1"/>
</dbReference>
<evidence type="ECO:0000256" key="4">
    <source>
        <dbReference type="ARBA" id="ARBA00022723"/>
    </source>
</evidence>
<dbReference type="GO" id="GO:0004222">
    <property type="term" value="F:metalloendopeptidase activity"/>
    <property type="evidence" value="ECO:0007669"/>
    <property type="project" value="InterPro"/>
</dbReference>
<evidence type="ECO:0000259" key="9">
    <source>
        <dbReference type="SMART" id="SM01351"/>
    </source>
</evidence>
<accession>A0A540WQ61</accession>